<evidence type="ECO:0000256" key="7">
    <source>
        <dbReference type="SAM" id="Phobius"/>
    </source>
</evidence>
<dbReference type="Pfam" id="PF02417">
    <property type="entry name" value="Chromate_transp"/>
    <property type="match status" value="1"/>
</dbReference>
<evidence type="ECO:0000256" key="5">
    <source>
        <dbReference type="ARBA" id="ARBA00022989"/>
    </source>
</evidence>
<dbReference type="InterPro" id="IPR003370">
    <property type="entry name" value="Chromate_transpt"/>
</dbReference>
<dbReference type="InterPro" id="IPR052518">
    <property type="entry name" value="CHR_Transporter"/>
</dbReference>
<dbReference type="Proteomes" id="UP000759443">
    <property type="component" value="Unassembled WGS sequence"/>
</dbReference>
<comment type="subcellular location">
    <subcellularLocation>
        <location evidence="1">Cell membrane</location>
        <topology evidence="1">Multi-pass membrane protein</topology>
    </subcellularLocation>
</comment>
<sequence length="172" mass="17922">MTALLVSLALLFGELSLLAFGGGNAVLPEMQRQVVEIHHWMSAQEFSSLFALAQAAPGPNLMIVPLIGWHLAGLPGLLVSSAAKFIPSGLLAACAFRLWERHSDRPWRKVVQGGLVPMTAGLVCASAAIITEAVATSLPLIAITIVSSGLMAFTRLHPIVLLAGGALVGLAL</sequence>
<keyword evidence="9" id="KW-1185">Reference proteome</keyword>
<comment type="caution">
    <text evidence="8">The sequence shown here is derived from an EMBL/GenBank/DDBJ whole genome shotgun (WGS) entry which is preliminary data.</text>
</comment>
<keyword evidence="6 7" id="KW-0472">Membrane</keyword>
<evidence type="ECO:0000313" key="9">
    <source>
        <dbReference type="Proteomes" id="UP000759443"/>
    </source>
</evidence>
<gene>
    <name evidence="8" type="ORF">J2Z17_002899</name>
</gene>
<dbReference type="PANTHER" id="PTHR43663">
    <property type="entry name" value="CHROMATE TRANSPORT PROTEIN-RELATED"/>
    <property type="match status" value="1"/>
</dbReference>
<accession>A0ABS4E0I9</accession>
<keyword evidence="5 7" id="KW-1133">Transmembrane helix</keyword>
<dbReference type="RefSeq" id="WP_209946179.1">
    <property type="nucleotide sequence ID" value="NZ_JAGGJU010000007.1"/>
</dbReference>
<reference evidence="8 9" key="1">
    <citation type="submission" date="2021-03" db="EMBL/GenBank/DDBJ databases">
        <title>Genomic Encyclopedia of Type Strains, Phase IV (KMG-IV): sequencing the most valuable type-strain genomes for metagenomic binning, comparative biology and taxonomic classification.</title>
        <authorList>
            <person name="Goeker M."/>
        </authorList>
    </citation>
    <scope>NUCLEOTIDE SEQUENCE [LARGE SCALE GENOMIC DNA]</scope>
    <source>
        <strain evidence="8 9">DSM 21600</strain>
    </source>
</reference>
<evidence type="ECO:0000256" key="1">
    <source>
        <dbReference type="ARBA" id="ARBA00004651"/>
    </source>
</evidence>
<feature type="transmembrane region" description="Helical" evidence="7">
    <location>
        <begin position="152"/>
        <end position="171"/>
    </location>
</feature>
<name>A0ABS4E0I9_9HYPH</name>
<feature type="transmembrane region" description="Helical" evidence="7">
    <location>
        <begin position="77"/>
        <end position="99"/>
    </location>
</feature>
<feature type="transmembrane region" description="Helical" evidence="7">
    <location>
        <begin position="120"/>
        <end position="146"/>
    </location>
</feature>
<protein>
    <submittedName>
        <fullName evidence="8">Chromate transporter</fullName>
    </submittedName>
</protein>
<dbReference type="PANTHER" id="PTHR43663:SF1">
    <property type="entry name" value="CHROMATE TRANSPORTER"/>
    <property type="match status" value="1"/>
</dbReference>
<keyword evidence="4 7" id="KW-0812">Transmembrane</keyword>
<evidence type="ECO:0000256" key="3">
    <source>
        <dbReference type="ARBA" id="ARBA00022475"/>
    </source>
</evidence>
<evidence type="ECO:0000313" key="8">
    <source>
        <dbReference type="EMBL" id="MBP1851454.1"/>
    </source>
</evidence>
<proteinExistence type="inferred from homology"/>
<dbReference type="EMBL" id="JAGGJU010000007">
    <property type="protein sequence ID" value="MBP1851454.1"/>
    <property type="molecule type" value="Genomic_DNA"/>
</dbReference>
<comment type="similarity">
    <text evidence="2">Belongs to the chromate ion transporter (CHR) (TC 2.A.51) family.</text>
</comment>
<keyword evidence="3" id="KW-1003">Cell membrane</keyword>
<evidence type="ECO:0000256" key="4">
    <source>
        <dbReference type="ARBA" id="ARBA00022692"/>
    </source>
</evidence>
<organism evidence="8 9">
    <name type="scientific">Rhizobium halophytocola</name>
    <dbReference type="NCBI Taxonomy" id="735519"/>
    <lineage>
        <taxon>Bacteria</taxon>
        <taxon>Pseudomonadati</taxon>
        <taxon>Pseudomonadota</taxon>
        <taxon>Alphaproteobacteria</taxon>
        <taxon>Hyphomicrobiales</taxon>
        <taxon>Rhizobiaceae</taxon>
        <taxon>Rhizobium/Agrobacterium group</taxon>
        <taxon>Rhizobium</taxon>
    </lineage>
</organism>
<evidence type="ECO:0000256" key="6">
    <source>
        <dbReference type="ARBA" id="ARBA00023136"/>
    </source>
</evidence>
<evidence type="ECO:0000256" key="2">
    <source>
        <dbReference type="ARBA" id="ARBA00005262"/>
    </source>
</evidence>